<evidence type="ECO:0000313" key="3">
    <source>
        <dbReference type="Proteomes" id="UP000030752"/>
    </source>
</evidence>
<feature type="compositionally biased region" description="Polar residues" evidence="1">
    <location>
        <begin position="165"/>
        <end position="189"/>
    </location>
</feature>
<feature type="compositionally biased region" description="Pro residues" evidence="1">
    <location>
        <begin position="151"/>
        <end position="163"/>
    </location>
</feature>
<proteinExistence type="predicted"/>
<reference evidence="2 3" key="1">
    <citation type="submission" date="2013-03" db="EMBL/GenBank/DDBJ databases">
        <title>The Genome Sequence of Phialophora europaea CBS 101466.</title>
        <authorList>
            <consortium name="The Broad Institute Genomics Platform"/>
            <person name="Cuomo C."/>
            <person name="de Hoog S."/>
            <person name="Gorbushina A."/>
            <person name="Walker B."/>
            <person name="Young S.K."/>
            <person name="Zeng Q."/>
            <person name="Gargeya S."/>
            <person name="Fitzgerald M."/>
            <person name="Haas B."/>
            <person name="Abouelleil A."/>
            <person name="Allen A.W."/>
            <person name="Alvarado L."/>
            <person name="Arachchi H.M."/>
            <person name="Berlin A.M."/>
            <person name="Chapman S.B."/>
            <person name="Gainer-Dewar J."/>
            <person name="Goldberg J."/>
            <person name="Griggs A."/>
            <person name="Gujja S."/>
            <person name="Hansen M."/>
            <person name="Howarth C."/>
            <person name="Imamovic A."/>
            <person name="Ireland A."/>
            <person name="Larimer J."/>
            <person name="McCowan C."/>
            <person name="Murphy C."/>
            <person name="Pearson M."/>
            <person name="Poon T.W."/>
            <person name="Priest M."/>
            <person name="Roberts A."/>
            <person name="Saif S."/>
            <person name="Shea T."/>
            <person name="Sisk P."/>
            <person name="Sykes S."/>
            <person name="Wortman J."/>
            <person name="Nusbaum C."/>
            <person name="Birren B."/>
        </authorList>
    </citation>
    <scope>NUCLEOTIDE SEQUENCE [LARGE SCALE GENOMIC DNA]</scope>
    <source>
        <strain evidence="2 3">CBS 101466</strain>
    </source>
</reference>
<accession>W2SAJ6</accession>
<evidence type="ECO:0000313" key="2">
    <source>
        <dbReference type="EMBL" id="ETN44909.1"/>
    </source>
</evidence>
<protein>
    <submittedName>
        <fullName evidence="2">Uncharacterized protein</fullName>
    </submittedName>
</protein>
<feature type="compositionally biased region" description="Polar residues" evidence="1">
    <location>
        <begin position="82"/>
        <end position="91"/>
    </location>
</feature>
<dbReference type="EMBL" id="KB822713">
    <property type="protein sequence ID" value="ETN44909.1"/>
    <property type="molecule type" value="Genomic_DNA"/>
</dbReference>
<dbReference type="AlphaFoldDB" id="W2SAJ6"/>
<keyword evidence="3" id="KW-1185">Reference proteome</keyword>
<feature type="region of interest" description="Disordered" evidence="1">
    <location>
        <begin position="287"/>
        <end position="308"/>
    </location>
</feature>
<dbReference type="Proteomes" id="UP000030752">
    <property type="component" value="Unassembled WGS sequence"/>
</dbReference>
<evidence type="ECO:0000256" key="1">
    <source>
        <dbReference type="SAM" id="MobiDB-lite"/>
    </source>
</evidence>
<gene>
    <name evidence="2" type="ORF">HMPREF1541_09784</name>
</gene>
<organism evidence="2 3">
    <name type="scientific">Cyphellophora europaea (strain CBS 101466)</name>
    <name type="common">Phialophora europaea</name>
    <dbReference type="NCBI Taxonomy" id="1220924"/>
    <lineage>
        <taxon>Eukaryota</taxon>
        <taxon>Fungi</taxon>
        <taxon>Dikarya</taxon>
        <taxon>Ascomycota</taxon>
        <taxon>Pezizomycotina</taxon>
        <taxon>Eurotiomycetes</taxon>
        <taxon>Chaetothyriomycetidae</taxon>
        <taxon>Chaetothyriales</taxon>
        <taxon>Cyphellophoraceae</taxon>
        <taxon>Cyphellophora</taxon>
    </lineage>
</organism>
<dbReference type="InParanoid" id="W2SAJ6"/>
<feature type="region of interest" description="Disordered" evidence="1">
    <location>
        <begin position="1"/>
        <end position="28"/>
    </location>
</feature>
<dbReference type="VEuPathDB" id="FungiDB:HMPREF1541_09784"/>
<feature type="compositionally biased region" description="Basic and acidic residues" evidence="1">
    <location>
        <begin position="105"/>
        <end position="121"/>
    </location>
</feature>
<dbReference type="HOGENOM" id="CLU_583966_0_0_1"/>
<dbReference type="GeneID" id="19977123"/>
<feature type="region of interest" description="Disordered" evidence="1">
    <location>
        <begin position="74"/>
        <end position="124"/>
    </location>
</feature>
<name>W2SAJ6_CYPE1</name>
<dbReference type="RefSeq" id="XP_008712679.1">
    <property type="nucleotide sequence ID" value="XM_008714457.1"/>
</dbReference>
<feature type="region of interest" description="Disordered" evidence="1">
    <location>
        <begin position="140"/>
        <end position="191"/>
    </location>
</feature>
<sequence>MRGTQQQTGWAMPLPHYGSQTRVAAGSDGGQVVDQAVQAAVDRRVQQLNPAAAVFLPRDTTSEMPTTAIAAKDQLACDRNAPQFSPQTQPSGERRYNTRQGSGSGHHEPSGTYAQERHEPQPDPQLSQLRFQLPVYYTQPSELGRDDSVPNPQPVRPQKPPQAPSQTLRQVRQSAAPNLQQHPSSSIPTSCAVHSRLNASAVTATNRIPRFPLRVGDLDLAPLPALTLPELEHHQTAHTINELGQLYLVNPPVAPLQYGSYPTSEPNPQVLATRTALARFASPHWTTYPPHRTIPPRHNAQGGAPETQQPWLPPHAMPRHPALAYYGRDLSGATHRLPKMRAYVVEAQGNEARIDERDIFMRVNDGEATDRGWGPGVRVHPDMLVTVGTATEVMQRVVMEGEAREMVKQAREREVWERREMEACEERELQLRLLQYQRQEHHLPHWPYLSGESREYPQGLDGMVRMHG</sequence>